<reference evidence="2 3" key="1">
    <citation type="submission" date="2017-05" db="EMBL/GenBank/DDBJ databases">
        <title>Polynucleobacter sp. MWH-K35W1 isolated from the permanently anoxic monimolimnion of a meromictic lake.</title>
        <authorList>
            <person name="Hahn M.W."/>
        </authorList>
    </citation>
    <scope>NUCLEOTIDE SEQUENCE [LARGE SCALE GENOMIC DNA]</scope>
    <source>
        <strain evidence="2 3">MWH-K35W1</strain>
    </source>
</reference>
<evidence type="ECO:0000313" key="2">
    <source>
        <dbReference type="EMBL" id="OWS71837.1"/>
    </source>
</evidence>
<dbReference type="EMBL" id="NGUO01000008">
    <property type="protein sequence ID" value="OWS71837.1"/>
    <property type="molecule type" value="Genomic_DNA"/>
</dbReference>
<dbReference type="Proteomes" id="UP000198104">
    <property type="component" value="Unassembled WGS sequence"/>
</dbReference>
<dbReference type="InterPro" id="IPR021136">
    <property type="entry name" value="Flagellar_hook_control-like_C"/>
</dbReference>
<dbReference type="AlphaFoldDB" id="A0A254QA98"/>
<organism evidence="2 3">
    <name type="scientific">Polynucleobacter aenigmaticus</name>
    <dbReference type="NCBI Taxonomy" id="1743164"/>
    <lineage>
        <taxon>Bacteria</taxon>
        <taxon>Pseudomonadati</taxon>
        <taxon>Pseudomonadota</taxon>
        <taxon>Betaproteobacteria</taxon>
        <taxon>Burkholderiales</taxon>
        <taxon>Burkholderiaceae</taxon>
        <taxon>Polynucleobacter</taxon>
    </lineage>
</organism>
<evidence type="ECO:0000313" key="3">
    <source>
        <dbReference type="Proteomes" id="UP000198104"/>
    </source>
</evidence>
<evidence type="ECO:0000259" key="1">
    <source>
        <dbReference type="Pfam" id="PF02120"/>
    </source>
</evidence>
<dbReference type="Pfam" id="PF02120">
    <property type="entry name" value="Flg_hook"/>
    <property type="match status" value="1"/>
</dbReference>
<feature type="domain" description="Flagellar hook-length control protein-like C-terminal" evidence="1">
    <location>
        <begin position="249"/>
        <end position="311"/>
    </location>
</feature>
<dbReference type="InterPro" id="IPR038610">
    <property type="entry name" value="FliK-like_C_sf"/>
</dbReference>
<dbReference type="RefSeq" id="WP_088527239.1">
    <property type="nucleotide sequence ID" value="NZ_NGUO01000008.1"/>
</dbReference>
<name>A0A254QA98_9BURK</name>
<gene>
    <name evidence="2" type="ORF">CBI30_05135</name>
</gene>
<dbReference type="Gene3D" id="3.30.750.140">
    <property type="match status" value="1"/>
</dbReference>
<accession>A0A254QA98</accession>
<sequence length="314" mass="34598">MISGPSKLDLITPVDRVALTQASNHGTRFIAGTLILGEVIAQLDEHMVAVRLGGDIFSMKLGKDMTPGQMLTFKYLSADPRPSFLLLKQASVGSRVDQQVDISTASALINQYQHESDLHLTLNHATGVEVMHSYLVNAPNNPLDTAQELKNAISLSGLFYESHLADFAEGKRSVDLIFQEPQNQTQFDVSQGVAKQLDVLERQALRWSGLIWPGQVMDWTIAADEASREDSQWISTHSQGLAEDVGITSTVELDFPSLHKVVARFNVRNSILRIQIEAADPDVEALLKGELRVLNDALKNSGQNLESLSVRPYE</sequence>
<protein>
    <recommendedName>
        <fullName evidence="1">Flagellar hook-length control protein-like C-terminal domain-containing protein</fullName>
    </recommendedName>
</protein>
<comment type="caution">
    <text evidence="2">The sequence shown here is derived from an EMBL/GenBank/DDBJ whole genome shotgun (WGS) entry which is preliminary data.</text>
</comment>
<proteinExistence type="predicted"/>
<keyword evidence="3" id="KW-1185">Reference proteome</keyword>
<dbReference type="OrthoDB" id="5296742at2"/>